<keyword evidence="3" id="KW-1185">Reference proteome</keyword>
<dbReference type="AlphaFoldDB" id="A0A9X0CX37"/>
<protein>
    <submittedName>
        <fullName evidence="2">Uncharacterized protein</fullName>
    </submittedName>
</protein>
<gene>
    <name evidence="2" type="ORF">OS493_017665</name>
</gene>
<comment type="caution">
    <text evidence="2">The sequence shown here is derived from an EMBL/GenBank/DDBJ whole genome shotgun (WGS) entry which is preliminary data.</text>
</comment>
<evidence type="ECO:0000256" key="1">
    <source>
        <dbReference type="SAM" id="MobiDB-lite"/>
    </source>
</evidence>
<sequence length="51" mass="5435">MQKWIKLPYDTTSDFDSVDGKADDAIGELRLPTENHSGAGGAGGLLTQRNS</sequence>
<dbReference type="EMBL" id="MU826359">
    <property type="protein sequence ID" value="KAJ7379167.1"/>
    <property type="molecule type" value="Genomic_DNA"/>
</dbReference>
<dbReference type="Proteomes" id="UP001163046">
    <property type="component" value="Unassembled WGS sequence"/>
</dbReference>
<feature type="non-terminal residue" evidence="2">
    <location>
        <position position="1"/>
    </location>
</feature>
<evidence type="ECO:0000313" key="2">
    <source>
        <dbReference type="EMBL" id="KAJ7379167.1"/>
    </source>
</evidence>
<feature type="region of interest" description="Disordered" evidence="1">
    <location>
        <begin position="31"/>
        <end position="51"/>
    </location>
</feature>
<name>A0A9X0CX37_9CNID</name>
<organism evidence="2 3">
    <name type="scientific">Desmophyllum pertusum</name>
    <dbReference type="NCBI Taxonomy" id="174260"/>
    <lineage>
        <taxon>Eukaryota</taxon>
        <taxon>Metazoa</taxon>
        <taxon>Cnidaria</taxon>
        <taxon>Anthozoa</taxon>
        <taxon>Hexacorallia</taxon>
        <taxon>Scleractinia</taxon>
        <taxon>Caryophylliina</taxon>
        <taxon>Caryophylliidae</taxon>
        <taxon>Desmophyllum</taxon>
    </lineage>
</organism>
<evidence type="ECO:0000313" key="3">
    <source>
        <dbReference type="Proteomes" id="UP001163046"/>
    </source>
</evidence>
<proteinExistence type="predicted"/>
<reference evidence="2" key="1">
    <citation type="submission" date="2023-01" db="EMBL/GenBank/DDBJ databases">
        <title>Genome assembly of the deep-sea coral Lophelia pertusa.</title>
        <authorList>
            <person name="Herrera S."/>
            <person name="Cordes E."/>
        </authorList>
    </citation>
    <scope>NUCLEOTIDE SEQUENCE</scope>
    <source>
        <strain evidence="2">USNM1676648</strain>
        <tissue evidence="2">Polyp</tissue>
    </source>
</reference>
<accession>A0A9X0CX37</accession>